<dbReference type="GO" id="GO:0051539">
    <property type="term" value="F:4 iron, 4 sulfur cluster binding"/>
    <property type="evidence" value="ECO:0007669"/>
    <property type="project" value="UniProtKB-KW"/>
</dbReference>
<dbReference type="CDD" id="cd00056">
    <property type="entry name" value="ENDO3c"/>
    <property type="match status" value="1"/>
</dbReference>
<keyword evidence="12" id="KW-0238">DNA-binding</keyword>
<evidence type="ECO:0000256" key="9">
    <source>
        <dbReference type="ARBA" id="ARBA00023239"/>
    </source>
</evidence>
<comment type="catalytic activity">
    <reaction evidence="12">
        <text>2'-deoxyribonucleotide-(2'-deoxyribose 5'-phosphate)-2'-deoxyribonucleotide-DNA = a 3'-end 2'-deoxyribonucleotide-(2,3-dehydro-2,3-deoxyribose 5'-phosphate)-DNA + a 5'-end 5'-phospho-2'-deoxyribonucleoside-DNA + H(+)</text>
        <dbReference type="Rhea" id="RHEA:66592"/>
        <dbReference type="Rhea" id="RHEA-COMP:13180"/>
        <dbReference type="Rhea" id="RHEA-COMP:16897"/>
        <dbReference type="Rhea" id="RHEA-COMP:17067"/>
        <dbReference type="ChEBI" id="CHEBI:15378"/>
        <dbReference type="ChEBI" id="CHEBI:136412"/>
        <dbReference type="ChEBI" id="CHEBI:157695"/>
        <dbReference type="ChEBI" id="CHEBI:167181"/>
        <dbReference type="EC" id="4.2.99.18"/>
    </reaction>
</comment>
<dbReference type="InterPro" id="IPR003651">
    <property type="entry name" value="Endonuclease3_FeS-loop_motif"/>
</dbReference>
<proteinExistence type="inferred from homology"/>
<dbReference type="GO" id="GO:0141016">
    <property type="term" value="F:G/T mismatch-specific thymine-DNA glycosylase activity"/>
    <property type="evidence" value="ECO:0007669"/>
    <property type="project" value="UniProtKB-EC"/>
</dbReference>
<evidence type="ECO:0000256" key="5">
    <source>
        <dbReference type="ARBA" id="ARBA00022801"/>
    </source>
</evidence>
<evidence type="ECO:0000256" key="3">
    <source>
        <dbReference type="ARBA" id="ARBA00022723"/>
    </source>
</evidence>
<evidence type="ECO:0000256" key="2">
    <source>
        <dbReference type="ARBA" id="ARBA00022485"/>
    </source>
</evidence>
<dbReference type="InterPro" id="IPR003583">
    <property type="entry name" value="Hlx-hairpin-Hlx_DNA-bd_motif"/>
</dbReference>
<evidence type="ECO:0000256" key="8">
    <source>
        <dbReference type="ARBA" id="ARBA00023204"/>
    </source>
</evidence>
<dbReference type="InterPro" id="IPR000445">
    <property type="entry name" value="HhH_motif"/>
</dbReference>
<dbReference type="Gene3D" id="1.10.1670.10">
    <property type="entry name" value="Helix-hairpin-Helix base-excision DNA repair enzymes (C-terminal)"/>
    <property type="match status" value="1"/>
</dbReference>
<evidence type="ECO:0000259" key="14">
    <source>
        <dbReference type="SMART" id="SM00478"/>
    </source>
</evidence>
<evidence type="ECO:0000313" key="15">
    <source>
        <dbReference type="EMBL" id="MBZ2167055.1"/>
    </source>
</evidence>
<dbReference type="SMART" id="SM00278">
    <property type="entry name" value="HhH1"/>
    <property type="match status" value="2"/>
</dbReference>
<comment type="caution">
    <text evidence="12">Lacks conserved residue(s) required for the propagation of feature annotation.</text>
</comment>
<comment type="cofactor">
    <cofactor evidence="12">
        <name>[4Fe-4S] cluster</name>
        <dbReference type="ChEBI" id="CHEBI:49883"/>
    </cofactor>
    <text evidence="12">Binds 1 [4Fe-4S] cluster.</text>
</comment>
<dbReference type="GO" id="GO:0006289">
    <property type="term" value="P:nucleotide-excision repair"/>
    <property type="evidence" value="ECO:0007669"/>
    <property type="project" value="TreeGrafter"/>
</dbReference>
<dbReference type="InterPro" id="IPR003265">
    <property type="entry name" value="HhH-GPD_domain"/>
</dbReference>
<protein>
    <recommendedName>
        <fullName evidence="12">Endonuclease III</fullName>
        <ecNumber evidence="12">4.2.99.18</ecNumber>
    </recommendedName>
    <alternativeName>
        <fullName evidence="12">DNA-(apurinic or apyrimidinic site) lyase</fullName>
    </alternativeName>
</protein>
<dbReference type="SMART" id="SM00478">
    <property type="entry name" value="ENDO3c"/>
    <property type="match status" value="1"/>
</dbReference>
<dbReference type="InterPro" id="IPR004036">
    <property type="entry name" value="Endonuclease-III-like_CS2"/>
</dbReference>
<feature type="domain" description="Helix-hairpin-helix DNA-binding motif class 1" evidence="13">
    <location>
        <begin position="75"/>
        <end position="94"/>
    </location>
</feature>
<dbReference type="PROSITE" id="PS01155">
    <property type="entry name" value="ENDONUCLEASE_III_2"/>
    <property type="match status" value="1"/>
</dbReference>
<dbReference type="PANTHER" id="PTHR43286">
    <property type="entry name" value="ENDONUCLEASE III-LIKE PROTEIN 1"/>
    <property type="match status" value="1"/>
</dbReference>
<dbReference type="SUPFAM" id="SSF48150">
    <property type="entry name" value="DNA-glycosylase"/>
    <property type="match status" value="1"/>
</dbReference>
<evidence type="ECO:0000256" key="10">
    <source>
        <dbReference type="ARBA" id="ARBA00023295"/>
    </source>
</evidence>
<dbReference type="Pfam" id="PF00730">
    <property type="entry name" value="HhH-GPD"/>
    <property type="match status" value="1"/>
</dbReference>
<keyword evidence="5 12" id="KW-0378">Hydrolase</keyword>
<dbReference type="PIRSF" id="PIRSF001435">
    <property type="entry name" value="Nth"/>
    <property type="match status" value="1"/>
</dbReference>
<comment type="similarity">
    <text evidence="1 12">Belongs to the Nth/MutY family.</text>
</comment>
<keyword evidence="6" id="KW-0408">Iron</keyword>
<dbReference type="GO" id="GO:0000703">
    <property type="term" value="F:oxidized pyrimidine nucleobase lesion DNA N-glycosylase activity"/>
    <property type="evidence" value="ECO:0007669"/>
    <property type="project" value="TreeGrafter"/>
</dbReference>
<dbReference type="SMART" id="SM00525">
    <property type="entry name" value="FES"/>
    <property type="match status" value="1"/>
</dbReference>
<dbReference type="HAMAP" id="MF_00942">
    <property type="entry name" value="Nth"/>
    <property type="match status" value="1"/>
</dbReference>
<dbReference type="InterPro" id="IPR023170">
    <property type="entry name" value="HhH_base_excis_C"/>
</dbReference>
<feature type="domain" description="Helix-hairpin-helix DNA-binding motif class 1" evidence="13">
    <location>
        <begin position="111"/>
        <end position="130"/>
    </location>
</feature>
<comment type="caution">
    <text evidence="15">The sequence shown here is derived from an EMBL/GenBank/DDBJ whole genome shotgun (WGS) entry which is preliminary data.</text>
</comment>
<dbReference type="Pfam" id="PF00633">
    <property type="entry name" value="HHH"/>
    <property type="match status" value="1"/>
</dbReference>
<evidence type="ECO:0000259" key="13">
    <source>
        <dbReference type="SMART" id="SM00278"/>
    </source>
</evidence>
<dbReference type="GO" id="GO:0046872">
    <property type="term" value="F:metal ion binding"/>
    <property type="evidence" value="ECO:0007669"/>
    <property type="project" value="UniProtKB-KW"/>
</dbReference>
<keyword evidence="15" id="KW-0255">Endonuclease</keyword>
<dbReference type="FunFam" id="1.10.340.30:FF:000001">
    <property type="entry name" value="Endonuclease III"/>
    <property type="match status" value="1"/>
</dbReference>
<keyword evidence="16" id="KW-1185">Reference proteome</keyword>
<keyword evidence="9 12" id="KW-0456">Lyase</keyword>
<keyword evidence="8 12" id="KW-0234">DNA repair</keyword>
<dbReference type="GO" id="GO:0006285">
    <property type="term" value="P:base-excision repair, AP site formation"/>
    <property type="evidence" value="ECO:0007669"/>
    <property type="project" value="TreeGrafter"/>
</dbReference>
<dbReference type="EC" id="4.2.99.18" evidence="12"/>
<keyword evidence="15" id="KW-0540">Nuclease</keyword>
<accession>A0A8T5V5Z1</accession>
<reference evidence="16" key="1">
    <citation type="journal article" date="2022" name="Microbiol. Resour. Announc.">
        <title>Draft Genome Sequence of a Methanogenic Archaeon from West Spitsbergen Permafrost.</title>
        <authorList>
            <person name="Trubitsyn V."/>
            <person name="Rivkina E."/>
            <person name="Shcherbakova V."/>
        </authorList>
    </citation>
    <scope>NUCLEOTIDE SEQUENCE [LARGE SCALE GENOMIC DNA]</scope>
    <source>
        <strain evidence="16">VT</strain>
    </source>
</reference>
<dbReference type="EMBL" id="JAIOUQ010000017">
    <property type="protein sequence ID" value="MBZ2167055.1"/>
    <property type="molecule type" value="Genomic_DNA"/>
</dbReference>
<keyword evidence="2" id="KW-0004">4Fe-4S</keyword>
<dbReference type="Gene3D" id="1.10.340.30">
    <property type="entry name" value="Hypothetical protein, domain 2"/>
    <property type="match status" value="1"/>
</dbReference>
<dbReference type="InterPro" id="IPR005759">
    <property type="entry name" value="Nth"/>
</dbReference>
<evidence type="ECO:0000256" key="7">
    <source>
        <dbReference type="ARBA" id="ARBA00023014"/>
    </source>
</evidence>
<organism evidence="15 16">
    <name type="scientific">Methanobacterium spitsbergense</name>
    <dbReference type="NCBI Taxonomy" id="2874285"/>
    <lineage>
        <taxon>Archaea</taxon>
        <taxon>Methanobacteriati</taxon>
        <taxon>Methanobacteriota</taxon>
        <taxon>Methanomada group</taxon>
        <taxon>Methanobacteria</taxon>
        <taxon>Methanobacteriales</taxon>
        <taxon>Methanobacteriaceae</taxon>
        <taxon>Methanobacterium</taxon>
    </lineage>
</organism>
<comment type="catalytic activity">
    <reaction evidence="11">
        <text>Hydrolyzes mismatched double-stranded DNA and polynucleotides, releasing free thymine.</text>
        <dbReference type="EC" id="3.2.2.29"/>
    </reaction>
</comment>
<dbReference type="RefSeq" id="WP_223792592.1">
    <property type="nucleotide sequence ID" value="NZ_JAIOUQ010000017.1"/>
</dbReference>
<dbReference type="PANTHER" id="PTHR43286:SF1">
    <property type="entry name" value="ENDONUCLEASE III-LIKE PROTEIN 1"/>
    <property type="match status" value="1"/>
</dbReference>
<feature type="domain" description="HhH-GPD" evidence="14">
    <location>
        <begin position="40"/>
        <end position="187"/>
    </location>
</feature>
<evidence type="ECO:0000313" key="16">
    <source>
        <dbReference type="Proteomes" id="UP000825933"/>
    </source>
</evidence>
<evidence type="ECO:0000256" key="1">
    <source>
        <dbReference type="ARBA" id="ARBA00008343"/>
    </source>
</evidence>
<dbReference type="GO" id="GO:0140078">
    <property type="term" value="F:class I DNA-(apurinic or apyrimidinic site) endonuclease activity"/>
    <property type="evidence" value="ECO:0007669"/>
    <property type="project" value="UniProtKB-EC"/>
</dbReference>
<dbReference type="Proteomes" id="UP000825933">
    <property type="component" value="Unassembled WGS sequence"/>
</dbReference>
<dbReference type="GO" id="GO:0003677">
    <property type="term" value="F:DNA binding"/>
    <property type="evidence" value="ECO:0007669"/>
    <property type="project" value="UniProtKB-UniRule"/>
</dbReference>
<keyword evidence="4 12" id="KW-0227">DNA damage</keyword>
<evidence type="ECO:0000256" key="6">
    <source>
        <dbReference type="ARBA" id="ARBA00023004"/>
    </source>
</evidence>
<evidence type="ECO:0000256" key="11">
    <source>
        <dbReference type="ARBA" id="ARBA00052915"/>
    </source>
</evidence>
<evidence type="ECO:0000256" key="4">
    <source>
        <dbReference type="ARBA" id="ARBA00022763"/>
    </source>
</evidence>
<keyword evidence="3" id="KW-0479">Metal-binding</keyword>
<keyword evidence="10 12" id="KW-0326">Glycosidase</keyword>
<comment type="function">
    <text evidence="12">DNA repair enzyme that has both DNA N-glycosylase activity and AP-lyase activity. The DNA N-glycosylase activity releases various damaged pyrimidines from DNA by cleaving the N-glycosidic bond, leaving an AP (apurinic/apyrimidinic) site. The AP-lyase activity cleaves the phosphodiester bond 3' to the AP site by a beta-elimination, leaving a 3'-terminal unsaturated sugar and a product with a terminal 5'-phosphate.</text>
</comment>
<gene>
    <name evidence="12" type="primary">nth</name>
    <name evidence="15" type="ORF">K8N75_13500</name>
</gene>
<sequence length="214" mass="24758">MELFSIPSRIQIIIERLEELYTLRIFEDSDPFRVLIRTILSQRTRDENTDAASALLFKKFSTPEAIAYAPVDELEILIKKSGFYRVKARRIKEVSRIIHEEYDNVVPDDLKELLSLPGVGRKTANCVLVYGFHEDAIPVDVHVHRISNRIGLVNTKTPDETEAELRKVIPKKYWLPLNDLFVQFGQSICRPIGPKHEICPITELCDHYNKMENP</sequence>
<keyword evidence="7" id="KW-0411">Iron-sulfur</keyword>
<dbReference type="InterPro" id="IPR011257">
    <property type="entry name" value="DNA_glycosylase"/>
</dbReference>
<name>A0A8T5V5Z1_9EURY</name>
<evidence type="ECO:0000256" key="12">
    <source>
        <dbReference type="HAMAP-Rule" id="MF_00942"/>
    </source>
</evidence>
<dbReference type="AlphaFoldDB" id="A0A8T5V5Z1"/>